<keyword evidence="3" id="KW-1185">Reference proteome</keyword>
<accession>A0ABR3R429</accession>
<comment type="caution">
    <text evidence="2">The sequence shown here is derived from an EMBL/GenBank/DDBJ whole genome shotgun (WGS) entry which is preliminary data.</text>
</comment>
<evidence type="ECO:0000313" key="2">
    <source>
        <dbReference type="EMBL" id="KAL1598889.1"/>
    </source>
</evidence>
<sequence>MTPLIFATLLLATSTAFAAPTVHAARTVASCNPTNYTISSFTLDNSPPDWSVHFVFRSSFSNPSIIIDAAISGSVCEAFADSTGNFPNELACSTGRGNVEVDLRGPEPSGKYQVIHFWQCDGKNWMSSTPVDVDVAGSGKEFEPQNVREVPCGAPTCPENEKAGSVMHEVRDQEY</sequence>
<evidence type="ECO:0000256" key="1">
    <source>
        <dbReference type="SAM" id="SignalP"/>
    </source>
</evidence>
<keyword evidence="1" id="KW-0732">Signal</keyword>
<reference evidence="2 3" key="1">
    <citation type="submission" date="2024-02" db="EMBL/GenBank/DDBJ databases">
        <title>De novo assembly and annotation of 12 fungi associated with fruit tree decline syndrome in Ontario, Canada.</title>
        <authorList>
            <person name="Sulman M."/>
            <person name="Ellouze W."/>
            <person name="Ilyukhin E."/>
        </authorList>
    </citation>
    <scope>NUCLEOTIDE SEQUENCE [LARGE SCALE GENOMIC DNA]</scope>
    <source>
        <strain evidence="2 3">M42-189</strain>
    </source>
</reference>
<dbReference type="Proteomes" id="UP001521785">
    <property type="component" value="Unassembled WGS sequence"/>
</dbReference>
<organism evidence="2 3">
    <name type="scientific">Paraconiothyrium brasiliense</name>
    <dbReference type="NCBI Taxonomy" id="300254"/>
    <lineage>
        <taxon>Eukaryota</taxon>
        <taxon>Fungi</taxon>
        <taxon>Dikarya</taxon>
        <taxon>Ascomycota</taxon>
        <taxon>Pezizomycotina</taxon>
        <taxon>Dothideomycetes</taxon>
        <taxon>Pleosporomycetidae</taxon>
        <taxon>Pleosporales</taxon>
        <taxon>Massarineae</taxon>
        <taxon>Didymosphaeriaceae</taxon>
        <taxon>Paraconiothyrium</taxon>
    </lineage>
</organism>
<evidence type="ECO:0000313" key="3">
    <source>
        <dbReference type="Proteomes" id="UP001521785"/>
    </source>
</evidence>
<dbReference type="EMBL" id="JAKJXO020000011">
    <property type="protein sequence ID" value="KAL1598889.1"/>
    <property type="molecule type" value="Genomic_DNA"/>
</dbReference>
<feature type="chain" id="PRO_5046027773" evidence="1">
    <location>
        <begin position="19"/>
        <end position="175"/>
    </location>
</feature>
<proteinExistence type="predicted"/>
<protein>
    <submittedName>
        <fullName evidence="2">Uncharacterized protein</fullName>
    </submittedName>
</protein>
<gene>
    <name evidence="2" type="ORF">SLS60_008032</name>
</gene>
<name>A0ABR3R429_9PLEO</name>
<feature type="signal peptide" evidence="1">
    <location>
        <begin position="1"/>
        <end position="18"/>
    </location>
</feature>